<name>A0A7W7QHC4_9ACTN</name>
<sequence length="33" mass="3654">MKPTTKMKKITVRRAGDVRLTSATCSCPYPQAN</sequence>
<evidence type="ECO:0000313" key="1">
    <source>
        <dbReference type="EMBL" id="MBB4913478.1"/>
    </source>
</evidence>
<gene>
    <name evidence="1" type="ORF">FHS44_000550</name>
</gene>
<proteinExistence type="predicted"/>
<accession>A0A7W7QHC4</accession>
<organism evidence="1 2">
    <name type="scientific">Streptosporangium saharense</name>
    <dbReference type="NCBI Taxonomy" id="1706840"/>
    <lineage>
        <taxon>Bacteria</taxon>
        <taxon>Bacillati</taxon>
        <taxon>Actinomycetota</taxon>
        <taxon>Actinomycetes</taxon>
        <taxon>Streptosporangiales</taxon>
        <taxon>Streptosporangiaceae</taxon>
        <taxon>Streptosporangium</taxon>
    </lineage>
</organism>
<keyword evidence="2" id="KW-1185">Reference proteome</keyword>
<dbReference type="EMBL" id="JACHJP010000001">
    <property type="protein sequence ID" value="MBB4913478.1"/>
    <property type="molecule type" value="Genomic_DNA"/>
</dbReference>
<protein>
    <submittedName>
        <fullName evidence="1">Uncharacterized protein</fullName>
    </submittedName>
</protein>
<reference evidence="1 2" key="1">
    <citation type="submission" date="2020-08" db="EMBL/GenBank/DDBJ databases">
        <title>Genomic Encyclopedia of Type Strains, Phase III (KMG-III): the genomes of soil and plant-associated and newly described type strains.</title>
        <authorList>
            <person name="Whitman W."/>
        </authorList>
    </citation>
    <scope>NUCLEOTIDE SEQUENCE [LARGE SCALE GENOMIC DNA]</scope>
    <source>
        <strain evidence="1 2">CECT 8840</strain>
    </source>
</reference>
<comment type="caution">
    <text evidence="1">The sequence shown here is derived from an EMBL/GenBank/DDBJ whole genome shotgun (WGS) entry which is preliminary data.</text>
</comment>
<dbReference type="Proteomes" id="UP000552644">
    <property type="component" value="Unassembled WGS sequence"/>
</dbReference>
<dbReference type="AlphaFoldDB" id="A0A7W7QHC4"/>
<evidence type="ECO:0000313" key="2">
    <source>
        <dbReference type="Proteomes" id="UP000552644"/>
    </source>
</evidence>